<dbReference type="PhylomeDB" id="A0A0G4FUY2"/>
<dbReference type="Gene3D" id="1.10.630.10">
    <property type="entry name" value="Cytochrome P450"/>
    <property type="match status" value="1"/>
</dbReference>
<feature type="region of interest" description="Disordered" evidence="2">
    <location>
        <begin position="375"/>
        <end position="395"/>
    </location>
</feature>
<dbReference type="InParanoid" id="A0A0G4FUY2"/>
<dbReference type="InterPro" id="IPR001128">
    <property type="entry name" value="Cyt_P450"/>
</dbReference>
<evidence type="ECO:0008006" key="6">
    <source>
        <dbReference type="Google" id="ProtNLM"/>
    </source>
</evidence>
<protein>
    <recommendedName>
        <fullName evidence="6">Cytochrome P450</fullName>
    </recommendedName>
</protein>
<dbReference type="GO" id="GO:0016705">
    <property type="term" value="F:oxidoreductase activity, acting on paired donors, with incorporation or reduction of molecular oxygen"/>
    <property type="evidence" value="ECO:0007669"/>
    <property type="project" value="InterPro"/>
</dbReference>
<evidence type="ECO:0000313" key="4">
    <source>
        <dbReference type="EMBL" id="CEM18766.1"/>
    </source>
</evidence>
<keyword evidence="3" id="KW-0472">Membrane</keyword>
<dbReference type="Proteomes" id="UP000041254">
    <property type="component" value="Unassembled WGS sequence"/>
</dbReference>
<proteinExistence type="inferred from homology"/>
<dbReference type="InterPro" id="IPR036396">
    <property type="entry name" value="Cyt_P450_sf"/>
</dbReference>
<dbReference type="VEuPathDB" id="CryptoDB:Vbra_413"/>
<gene>
    <name evidence="4" type="ORF">Vbra_413</name>
</gene>
<dbReference type="SUPFAM" id="SSF48264">
    <property type="entry name" value="Cytochrome P450"/>
    <property type="match status" value="1"/>
</dbReference>
<dbReference type="GO" id="GO:0004497">
    <property type="term" value="F:monooxygenase activity"/>
    <property type="evidence" value="ECO:0007669"/>
    <property type="project" value="InterPro"/>
</dbReference>
<keyword evidence="3" id="KW-0812">Transmembrane</keyword>
<dbReference type="Pfam" id="PF00067">
    <property type="entry name" value="p450"/>
    <property type="match status" value="1"/>
</dbReference>
<dbReference type="AlphaFoldDB" id="A0A0G4FUY2"/>
<dbReference type="PANTHER" id="PTHR24305">
    <property type="entry name" value="CYTOCHROME P450"/>
    <property type="match status" value="1"/>
</dbReference>
<dbReference type="PANTHER" id="PTHR24305:SF166">
    <property type="entry name" value="CYTOCHROME P450 12A4, MITOCHONDRIAL-RELATED"/>
    <property type="match status" value="1"/>
</dbReference>
<evidence type="ECO:0000313" key="5">
    <source>
        <dbReference type="Proteomes" id="UP000041254"/>
    </source>
</evidence>
<dbReference type="GO" id="GO:0005506">
    <property type="term" value="F:iron ion binding"/>
    <property type="evidence" value="ECO:0007669"/>
    <property type="project" value="InterPro"/>
</dbReference>
<evidence type="ECO:0000256" key="1">
    <source>
        <dbReference type="ARBA" id="ARBA00010617"/>
    </source>
</evidence>
<accession>A0A0G4FUY2</accession>
<feature type="transmembrane region" description="Helical" evidence="3">
    <location>
        <begin position="28"/>
        <end position="47"/>
    </location>
</feature>
<name>A0A0G4FUY2_VITBC</name>
<evidence type="ECO:0000256" key="2">
    <source>
        <dbReference type="SAM" id="MobiDB-lite"/>
    </source>
</evidence>
<dbReference type="GO" id="GO:0020037">
    <property type="term" value="F:heme binding"/>
    <property type="evidence" value="ECO:0007669"/>
    <property type="project" value="InterPro"/>
</dbReference>
<keyword evidence="3" id="KW-1133">Transmembrane helix</keyword>
<dbReference type="InterPro" id="IPR050121">
    <property type="entry name" value="Cytochrome_P450_monoxygenase"/>
</dbReference>
<organism evidence="4 5">
    <name type="scientific">Vitrella brassicaformis (strain CCMP3155)</name>
    <dbReference type="NCBI Taxonomy" id="1169540"/>
    <lineage>
        <taxon>Eukaryota</taxon>
        <taxon>Sar</taxon>
        <taxon>Alveolata</taxon>
        <taxon>Colpodellida</taxon>
        <taxon>Vitrellaceae</taxon>
        <taxon>Vitrella</taxon>
    </lineage>
</organism>
<evidence type="ECO:0000256" key="3">
    <source>
        <dbReference type="SAM" id="Phobius"/>
    </source>
</evidence>
<sequence>MMKSADLSPSALLDAVRALLGEVKIPTWVLVAACGTASVAAMYAYLLDLNRRRREHFKDTPQPDEEHPILAALPVTRRVFGSPMNHSQGVQELTDKLGPTWGVRMPLFLPGFGKQEFLLFTSDPAIISEVQAKKDIFHSRPRTGFDTIIPQGLLALRGDERQWQTHRRLIAPLFSDKFLAAYGPTLYEKSALLHDSLLQHFNDKVKTKAFDVQECLNLVTLDIITSIGFGLEKADSVRALLPPDSPQALTPNELRSALAFKRASDVFLEEAHNRATEPSVARFWPPRYIRYLSAYAMATKRVYEVYRHKGDPASPAASGRGSKDLNMLIALKNAQEGGEHMTMKEVKDEIISLMLAGHETTALTRRGPCMSWRATQMSKTRSTKRSRMWISSRYR</sequence>
<comment type="similarity">
    <text evidence="1">Belongs to the cytochrome P450 family.</text>
</comment>
<dbReference type="EMBL" id="CDMY01000508">
    <property type="protein sequence ID" value="CEM18766.1"/>
    <property type="molecule type" value="Genomic_DNA"/>
</dbReference>
<reference evidence="4 5" key="1">
    <citation type="submission" date="2014-11" db="EMBL/GenBank/DDBJ databases">
        <authorList>
            <person name="Zhu J."/>
            <person name="Qi W."/>
            <person name="Song R."/>
        </authorList>
    </citation>
    <scope>NUCLEOTIDE SEQUENCE [LARGE SCALE GENOMIC DNA]</scope>
</reference>
<dbReference type="STRING" id="1169540.A0A0G4FUY2"/>
<dbReference type="OrthoDB" id="1470350at2759"/>
<keyword evidence="5" id="KW-1185">Reference proteome</keyword>